<dbReference type="PRINTS" id="PR01438">
    <property type="entry name" value="UNVRSLSTRESS"/>
</dbReference>
<sequence>MLTSAILILLLGLIGGEVFRRIGAPPLLGMIAVGIILGKEVADLLNPIVITLADDLRMAAVMVILMRAGLGLDREKLLQQGSVALRLGFLPALAEMSAIALFSSLLFDFNLITGLLLGCVIAPESPAVIVPGMLRLKSRGWGVAKGIPDVILTGSALSDVLILLIFSLLLNFFQQGVNTDSLTQLPLQVILQIVFGVAIGFAVAWLITVILAKLKLAQNPVHEIIIVGSIALGLIILAETFPYFSGYLATMALGFFLIEFDAPLARRLRVEFNHLWIVAEIVLFVLLGVSLELKVLEAVLLPGLILLILGLLLGRSIGWYFSTIGSNWNWRERLFLLPGNSAKATVQAAIGAIPLSLGIEGGETILALAVLSILVTAPIGAWAIPTFAPKLLEQGEVDPTKVSSTEKTRLLAAIDTSLLATEVLKKTGELARKMNAEVIVLHVISHLDEEKNTELETLTQQHLADISYRFITSNGVVGTEIIGIAQFYEVSDIIMGKRGHQPLEKVLLGSTSQTVLENSPIPVILVEEK</sequence>
<evidence type="ECO:0000256" key="4">
    <source>
        <dbReference type="ARBA" id="ARBA00022989"/>
    </source>
</evidence>
<dbReference type="GO" id="GO:0015297">
    <property type="term" value="F:antiporter activity"/>
    <property type="evidence" value="ECO:0007669"/>
    <property type="project" value="InterPro"/>
</dbReference>
<dbReference type="KEGG" id="dsl:Dacsa_1915"/>
<dbReference type="PATRIC" id="fig|13035.3.peg.2179"/>
<dbReference type="GO" id="GO:0016020">
    <property type="term" value="C:membrane"/>
    <property type="evidence" value="ECO:0007669"/>
    <property type="project" value="UniProtKB-SubCell"/>
</dbReference>
<dbReference type="CDD" id="cd00293">
    <property type="entry name" value="USP-like"/>
    <property type="match status" value="1"/>
</dbReference>
<feature type="transmembrane region" description="Helical" evidence="6">
    <location>
        <begin position="334"/>
        <end position="359"/>
    </location>
</feature>
<feature type="domain" description="UspA" evidence="7">
    <location>
        <begin position="409"/>
        <end position="526"/>
    </location>
</feature>
<evidence type="ECO:0000256" key="6">
    <source>
        <dbReference type="SAM" id="Phobius"/>
    </source>
</evidence>
<dbReference type="Pfam" id="PF00582">
    <property type="entry name" value="Usp"/>
    <property type="match status" value="1"/>
</dbReference>
<dbReference type="InterPro" id="IPR006153">
    <property type="entry name" value="Cation/H_exchanger_TM"/>
</dbReference>
<comment type="subcellular location">
    <subcellularLocation>
        <location evidence="1">Membrane</location>
        <topology evidence="1">Multi-pass membrane protein</topology>
    </subcellularLocation>
</comment>
<dbReference type="InterPro" id="IPR006015">
    <property type="entry name" value="Universal_stress_UspA"/>
</dbReference>
<proteinExistence type="inferred from homology"/>
<evidence type="ECO:0000313" key="9">
    <source>
        <dbReference type="EMBL" id="AFZ50569.1"/>
    </source>
</evidence>
<dbReference type="STRING" id="13035.Dacsa_1915"/>
<organism evidence="9 10">
    <name type="scientific">Dactylococcopsis salina (strain PCC 8305)</name>
    <name type="common">Myxobactron salinum</name>
    <dbReference type="NCBI Taxonomy" id="13035"/>
    <lineage>
        <taxon>Bacteria</taxon>
        <taxon>Bacillati</taxon>
        <taxon>Cyanobacteriota</taxon>
        <taxon>Cyanophyceae</taxon>
        <taxon>Nodosilineales</taxon>
        <taxon>Cymatolegaceae</taxon>
        <taxon>Dactylococcopsis</taxon>
    </lineage>
</organism>
<dbReference type="Pfam" id="PF00999">
    <property type="entry name" value="Na_H_Exchanger"/>
    <property type="match status" value="1"/>
</dbReference>
<feature type="transmembrane region" description="Helical" evidence="6">
    <location>
        <begin position="189"/>
        <end position="214"/>
    </location>
</feature>
<dbReference type="Gene3D" id="1.20.1530.20">
    <property type="match status" value="1"/>
</dbReference>
<reference evidence="9" key="1">
    <citation type="submission" date="2012-04" db="EMBL/GenBank/DDBJ databases">
        <title>Finished genome of Dactylococcopsis salina PCC 8305.</title>
        <authorList>
            <consortium name="US DOE Joint Genome Institute"/>
            <person name="Gugger M."/>
            <person name="Coursin T."/>
            <person name="Rippka R."/>
            <person name="Tandeau De Marsac N."/>
            <person name="Huntemann M."/>
            <person name="Wei C.-L."/>
            <person name="Han J."/>
            <person name="Detter J.C."/>
            <person name="Han C."/>
            <person name="Tapia R."/>
            <person name="Daligault H."/>
            <person name="Chen A."/>
            <person name="Krypides N."/>
            <person name="Mavromatis K."/>
            <person name="Markowitz V."/>
            <person name="Szeto E."/>
            <person name="Ivanova N."/>
            <person name="Ovchinnikova G."/>
            <person name="Pagani I."/>
            <person name="Pati A."/>
            <person name="Goodwin L."/>
            <person name="Peters L."/>
            <person name="Pitluck S."/>
            <person name="Woyke T."/>
            <person name="Kerfeld C."/>
        </authorList>
    </citation>
    <scope>NUCLEOTIDE SEQUENCE [LARGE SCALE GENOMIC DNA]</scope>
    <source>
        <strain evidence="9">PCC 8305</strain>
    </source>
</reference>
<keyword evidence="10" id="KW-1185">Reference proteome</keyword>
<dbReference type="eggNOG" id="COG0589">
    <property type="taxonomic scope" value="Bacteria"/>
</dbReference>
<evidence type="ECO:0000256" key="5">
    <source>
        <dbReference type="ARBA" id="ARBA00023136"/>
    </source>
</evidence>
<evidence type="ECO:0000256" key="1">
    <source>
        <dbReference type="ARBA" id="ARBA00004141"/>
    </source>
</evidence>
<feature type="transmembrane region" description="Helical" evidence="6">
    <location>
        <begin position="146"/>
        <end position="169"/>
    </location>
</feature>
<dbReference type="SUPFAM" id="SSF52402">
    <property type="entry name" value="Adenine nucleotide alpha hydrolases-like"/>
    <property type="match status" value="1"/>
</dbReference>
<protein>
    <submittedName>
        <fullName evidence="9">NhaP-type Na+(K+)/H+ antiporter</fullName>
    </submittedName>
</protein>
<feature type="transmembrane region" description="Helical" evidence="6">
    <location>
        <begin position="112"/>
        <end position="134"/>
    </location>
</feature>
<keyword evidence="4 6" id="KW-1133">Transmembrane helix</keyword>
<evidence type="ECO:0000313" key="10">
    <source>
        <dbReference type="Proteomes" id="UP000010482"/>
    </source>
</evidence>
<dbReference type="OrthoDB" id="9790604at2"/>
<evidence type="ECO:0000259" key="8">
    <source>
        <dbReference type="Pfam" id="PF00999"/>
    </source>
</evidence>
<feature type="transmembrane region" description="Helical" evidence="6">
    <location>
        <begin position="299"/>
        <end position="322"/>
    </location>
</feature>
<accession>K9YUJ1</accession>
<comment type="similarity">
    <text evidence="2">Belongs to the universal stress protein A family.</text>
</comment>
<dbReference type="PANTHER" id="PTHR31102">
    <property type="match status" value="1"/>
</dbReference>
<gene>
    <name evidence="9" type="ORF">Dacsa_1915</name>
</gene>
<name>K9YUJ1_DACS8</name>
<evidence type="ECO:0000259" key="7">
    <source>
        <dbReference type="Pfam" id="PF00582"/>
    </source>
</evidence>
<dbReference type="EMBL" id="CP003944">
    <property type="protein sequence ID" value="AFZ50569.1"/>
    <property type="molecule type" value="Genomic_DNA"/>
</dbReference>
<evidence type="ECO:0000256" key="3">
    <source>
        <dbReference type="ARBA" id="ARBA00022692"/>
    </source>
</evidence>
<dbReference type="RefSeq" id="WP_015229566.1">
    <property type="nucleotide sequence ID" value="NC_019780.1"/>
</dbReference>
<evidence type="ECO:0000256" key="2">
    <source>
        <dbReference type="ARBA" id="ARBA00008791"/>
    </source>
</evidence>
<feature type="transmembrane region" description="Helical" evidence="6">
    <location>
        <begin position="221"/>
        <end position="238"/>
    </location>
</feature>
<dbReference type="InterPro" id="IPR038770">
    <property type="entry name" value="Na+/solute_symporter_sf"/>
</dbReference>
<dbReference type="InterPro" id="IPR051843">
    <property type="entry name" value="CPA1_transporter"/>
</dbReference>
<dbReference type="GO" id="GO:1902600">
    <property type="term" value="P:proton transmembrane transport"/>
    <property type="evidence" value="ECO:0007669"/>
    <property type="project" value="InterPro"/>
</dbReference>
<keyword evidence="5 6" id="KW-0472">Membrane</keyword>
<dbReference type="Gene3D" id="3.40.50.620">
    <property type="entry name" value="HUPs"/>
    <property type="match status" value="1"/>
</dbReference>
<feature type="transmembrane region" description="Helical" evidence="6">
    <location>
        <begin position="274"/>
        <end position="293"/>
    </location>
</feature>
<keyword evidence="3 6" id="KW-0812">Transmembrane</keyword>
<dbReference type="PANTHER" id="PTHR31102:SF1">
    <property type="entry name" value="CATION_H+ EXCHANGER DOMAIN-CONTAINING PROTEIN"/>
    <property type="match status" value="1"/>
</dbReference>
<dbReference type="InterPro" id="IPR014729">
    <property type="entry name" value="Rossmann-like_a/b/a_fold"/>
</dbReference>
<dbReference type="AlphaFoldDB" id="K9YUJ1"/>
<dbReference type="InterPro" id="IPR006016">
    <property type="entry name" value="UspA"/>
</dbReference>
<dbReference type="HOGENOM" id="CLU_018415_1_0_3"/>
<dbReference type="eggNOG" id="COG0025">
    <property type="taxonomic scope" value="Bacteria"/>
</dbReference>
<dbReference type="Proteomes" id="UP000010482">
    <property type="component" value="Chromosome"/>
</dbReference>
<feature type="transmembrane region" description="Helical" evidence="6">
    <location>
        <begin position="365"/>
        <end position="384"/>
    </location>
</feature>
<feature type="domain" description="Cation/H+ exchanger transmembrane" evidence="8">
    <location>
        <begin position="7"/>
        <end position="381"/>
    </location>
</feature>